<evidence type="ECO:0000256" key="2">
    <source>
        <dbReference type="SAM" id="Phobius"/>
    </source>
</evidence>
<dbReference type="Proteomes" id="UP000583127">
    <property type="component" value="Unassembled WGS sequence"/>
</dbReference>
<accession>A0A7X9X153</accession>
<protein>
    <submittedName>
        <fullName evidence="3">Uncharacterized protein</fullName>
    </submittedName>
</protein>
<sequence>MTDNLEAVGKILGEPVAPEMSDDALKVKRNLLIASFVSIASVLGDLHVNPQSTILGLQFTGLTSTLINKGLLIVTTYLLVHFAWYFFDAFIEWRIRLTGTKVAFQTGSTLGSQHADYPADPRQSTLYNWWKSQASSGYRVSTSLQEMTNRIAGWESSVREAMKDAQELNKRAAIESLVHIRNDMTKLKSAMESIEQTVTSARIPVSLGRFDAWFKFFLKSQNLRWLFIDAGLPLALGSTAVAMLLREVLQR</sequence>
<keyword evidence="2" id="KW-0472">Membrane</keyword>
<keyword evidence="2" id="KW-1133">Transmembrane helix</keyword>
<dbReference type="RefSeq" id="WP_169495756.1">
    <property type="nucleotide sequence ID" value="NZ_JABBFZ010000001.1"/>
</dbReference>
<keyword evidence="4" id="KW-1185">Reference proteome</keyword>
<dbReference type="EMBL" id="JABBFZ010000001">
    <property type="protein sequence ID" value="NML29448.1"/>
    <property type="molecule type" value="Genomic_DNA"/>
</dbReference>
<evidence type="ECO:0000313" key="3">
    <source>
        <dbReference type="EMBL" id="NML29448.1"/>
    </source>
</evidence>
<feature type="transmembrane region" description="Helical" evidence="2">
    <location>
        <begin position="66"/>
        <end position="87"/>
    </location>
</feature>
<keyword evidence="2" id="KW-0812">Transmembrane</keyword>
<feature type="coiled-coil region" evidence="1">
    <location>
        <begin position="144"/>
        <end position="197"/>
    </location>
</feature>
<name>A0A7X9X153_9BURK</name>
<organism evidence="3 4">
    <name type="scientific">Paraburkholderia antibiotica</name>
    <dbReference type="NCBI Taxonomy" id="2728839"/>
    <lineage>
        <taxon>Bacteria</taxon>
        <taxon>Pseudomonadati</taxon>
        <taxon>Pseudomonadota</taxon>
        <taxon>Betaproteobacteria</taxon>
        <taxon>Burkholderiales</taxon>
        <taxon>Burkholderiaceae</taxon>
        <taxon>Paraburkholderia</taxon>
    </lineage>
</organism>
<dbReference type="AlphaFoldDB" id="A0A7X9X153"/>
<gene>
    <name evidence="3" type="ORF">HHL14_01150</name>
</gene>
<feature type="transmembrane region" description="Helical" evidence="2">
    <location>
        <begin position="225"/>
        <end position="245"/>
    </location>
</feature>
<proteinExistence type="predicted"/>
<keyword evidence="1" id="KW-0175">Coiled coil</keyword>
<comment type="caution">
    <text evidence="3">The sequence shown here is derived from an EMBL/GenBank/DDBJ whole genome shotgun (WGS) entry which is preliminary data.</text>
</comment>
<evidence type="ECO:0000256" key="1">
    <source>
        <dbReference type="SAM" id="Coils"/>
    </source>
</evidence>
<reference evidence="3 4" key="1">
    <citation type="submission" date="2020-04" db="EMBL/GenBank/DDBJ databases">
        <title>Paraburkholderia sp. G-4-1-8 isolated from soil.</title>
        <authorList>
            <person name="Dahal R.H."/>
        </authorList>
    </citation>
    <scope>NUCLEOTIDE SEQUENCE [LARGE SCALE GENOMIC DNA]</scope>
    <source>
        <strain evidence="3 4">G-4-1-8</strain>
    </source>
</reference>
<evidence type="ECO:0000313" key="4">
    <source>
        <dbReference type="Proteomes" id="UP000583127"/>
    </source>
</evidence>